<dbReference type="OrthoDB" id="5595751at2759"/>
<feature type="region of interest" description="Disordered" evidence="1">
    <location>
        <begin position="43"/>
        <end position="65"/>
    </location>
</feature>
<feature type="region of interest" description="Disordered" evidence="1">
    <location>
        <begin position="1"/>
        <end position="28"/>
    </location>
</feature>
<feature type="region of interest" description="Disordered" evidence="1">
    <location>
        <begin position="181"/>
        <end position="207"/>
    </location>
</feature>
<dbReference type="Gene3D" id="3.40.50.10090">
    <property type="match status" value="1"/>
</dbReference>
<dbReference type="GO" id="GO:0004852">
    <property type="term" value="F:uroporphyrinogen-III synthase activity"/>
    <property type="evidence" value="ECO:0007669"/>
    <property type="project" value="InterPro"/>
</dbReference>
<evidence type="ECO:0000313" key="2">
    <source>
        <dbReference type="EMBL" id="KAG0254568.1"/>
    </source>
</evidence>
<dbReference type="InterPro" id="IPR036108">
    <property type="entry name" value="4pyrrol_syn_uPrphyn_synt_sf"/>
</dbReference>
<dbReference type="AlphaFoldDB" id="A0A9P6PYF2"/>
<keyword evidence="3" id="KW-1185">Reference proteome</keyword>
<feature type="compositionally biased region" description="Pro residues" evidence="1">
    <location>
        <begin position="238"/>
        <end position="247"/>
    </location>
</feature>
<organism evidence="2 3">
    <name type="scientific">Actinomortierella ambigua</name>
    <dbReference type="NCBI Taxonomy" id="1343610"/>
    <lineage>
        <taxon>Eukaryota</taxon>
        <taxon>Fungi</taxon>
        <taxon>Fungi incertae sedis</taxon>
        <taxon>Mucoromycota</taxon>
        <taxon>Mortierellomycotina</taxon>
        <taxon>Mortierellomycetes</taxon>
        <taxon>Mortierellales</taxon>
        <taxon>Mortierellaceae</taxon>
        <taxon>Actinomortierella</taxon>
    </lineage>
</organism>
<feature type="region of interest" description="Disordered" evidence="1">
    <location>
        <begin position="231"/>
        <end position="254"/>
    </location>
</feature>
<accession>A0A9P6PYF2</accession>
<dbReference type="GO" id="GO:0005829">
    <property type="term" value="C:cytosol"/>
    <property type="evidence" value="ECO:0007669"/>
    <property type="project" value="TreeGrafter"/>
</dbReference>
<dbReference type="PANTHER" id="PTHR12390:SF0">
    <property type="entry name" value="UROPORPHYRINOGEN-III SYNTHASE"/>
    <property type="match status" value="1"/>
</dbReference>
<reference evidence="2" key="1">
    <citation type="journal article" date="2020" name="Fungal Divers.">
        <title>Resolving the Mortierellaceae phylogeny through synthesis of multi-gene phylogenetics and phylogenomics.</title>
        <authorList>
            <person name="Vandepol N."/>
            <person name="Liber J."/>
            <person name="Desiro A."/>
            <person name="Na H."/>
            <person name="Kennedy M."/>
            <person name="Barry K."/>
            <person name="Grigoriev I.V."/>
            <person name="Miller A.N."/>
            <person name="O'Donnell K."/>
            <person name="Stajich J.E."/>
            <person name="Bonito G."/>
        </authorList>
    </citation>
    <scope>NUCLEOTIDE SEQUENCE</scope>
    <source>
        <strain evidence="2">BC1065</strain>
    </source>
</reference>
<dbReference type="SUPFAM" id="SSF69618">
    <property type="entry name" value="HemD-like"/>
    <property type="match status" value="1"/>
</dbReference>
<proteinExistence type="predicted"/>
<dbReference type="EMBL" id="JAAAJB010000509">
    <property type="protein sequence ID" value="KAG0254568.1"/>
    <property type="molecule type" value="Genomic_DNA"/>
</dbReference>
<dbReference type="GO" id="GO:0006780">
    <property type="term" value="P:uroporphyrinogen III biosynthetic process"/>
    <property type="evidence" value="ECO:0007669"/>
    <property type="project" value="InterPro"/>
</dbReference>
<evidence type="ECO:0000256" key="1">
    <source>
        <dbReference type="SAM" id="MobiDB-lite"/>
    </source>
</evidence>
<dbReference type="InterPro" id="IPR039793">
    <property type="entry name" value="UROS/Hem4"/>
</dbReference>
<comment type="caution">
    <text evidence="2">The sequence shown here is derived from an EMBL/GenBank/DDBJ whole genome shotgun (WGS) entry which is preliminary data.</text>
</comment>
<protein>
    <recommendedName>
        <fullName evidence="4">Uroporphyrinogen-III synthase</fullName>
    </recommendedName>
</protein>
<name>A0A9P6PYF2_9FUNG</name>
<dbReference type="Proteomes" id="UP000807716">
    <property type="component" value="Unassembled WGS sequence"/>
</dbReference>
<feature type="region of interest" description="Disordered" evidence="1">
    <location>
        <begin position="337"/>
        <end position="357"/>
    </location>
</feature>
<feature type="compositionally biased region" description="Low complexity" evidence="1">
    <location>
        <begin position="48"/>
        <end position="64"/>
    </location>
</feature>
<evidence type="ECO:0008006" key="4">
    <source>
        <dbReference type="Google" id="ProtNLM"/>
    </source>
</evidence>
<gene>
    <name evidence="2" type="ORF">DFQ27_006766</name>
</gene>
<sequence>PGRTHAILLLKDDPKVDAGQDSDTPDAYRDALLPFFDITNAEEEECHQSGQSAQQPKQQQQKQQPRIDYLAPLALTYPSETALHFAMRQRPEASNVWALAFTSKNGVKAFEHCMEAALCTSSSSSSLSSPHVSQALPPPSPLDAWLSLPVFCLSGNTLKAVERVGFKTVYGRDFETLDQEGRPLAKMTSSSSSSNNDHNPTIPPILGNASQLADSILSLPWPVCHPASIHSSLSSAETPPPPPPPTTTPLDQQPCQPELWFLTGETRMSTLHDRFQQSHRALREIEVYRTDPQPRLEDKIAAWLTKQIASCGSSSTPKALISSGQVSDVPLPPTEAAAAAAATTTRTVLGHHHHHVS</sequence>
<evidence type="ECO:0000313" key="3">
    <source>
        <dbReference type="Proteomes" id="UP000807716"/>
    </source>
</evidence>
<dbReference type="PANTHER" id="PTHR12390">
    <property type="entry name" value="UROPORPHYRINOGEN III SYNTHASE"/>
    <property type="match status" value="1"/>
</dbReference>
<feature type="non-terminal residue" evidence="2">
    <location>
        <position position="357"/>
    </location>
</feature>